<reference evidence="2" key="1">
    <citation type="submission" date="2024-05" db="EMBL/GenBank/DDBJ databases">
        <authorList>
            <person name="Kim S."/>
            <person name="Heo J."/>
            <person name="Choi H."/>
            <person name="Choi Y."/>
            <person name="Kwon S.-W."/>
            <person name="Kim Y."/>
        </authorList>
    </citation>
    <scope>NUCLEOTIDE SEQUENCE</scope>
    <source>
        <strain evidence="2">KACC 23697</strain>
    </source>
</reference>
<dbReference type="Pfam" id="PF13970">
    <property type="entry name" value="DUF4221"/>
    <property type="match status" value="1"/>
</dbReference>
<accession>A0AAU7K437</accession>
<name>A0AAU7K437_9SPHI</name>
<sequence length="410" mass="48068">MFKNLFVFCLLCLSSYCISSCKSTDEDKYIIKSKFAKDALEYEIKMDSIQIPIRQKDANTYFTYTQYSEGNIDYLLGYNPTTSNIDIFNLTTRTLHKQLSLIGKSLSFKNLDKKDLDKSRSLADISIINFDSIVLNYGNERLIIIDTNLRKKKEIALDSISVKNNISGKLISYSHEFKMFFYNDQLILNQVYYNFDWTKKVPTFASLNLVNGNLHFLPISYSDYLYKIKGSAGFLTSIVTSEHQKQGFLTYSYLGESNIYQYDPKHSTITCYGATPSKGKKLADSISYTKGEDPKKWVTHHIENTQFFNVMYDKFRHIYYRFSLRNINQKDGKYFNSILDKPLVLMIFNEKFEVIKEMDLPKYRYSPNTWFITKEGLFISPNHRKNKFMDPLHLRFDIIKIDKVNSNEKI</sequence>
<feature type="chain" id="PRO_5043817762" evidence="1">
    <location>
        <begin position="20"/>
        <end position="410"/>
    </location>
</feature>
<keyword evidence="1" id="KW-0732">Signal</keyword>
<dbReference type="AlphaFoldDB" id="A0AAU7K437"/>
<protein>
    <submittedName>
        <fullName evidence="2">DUF4221 family protein</fullName>
    </submittedName>
</protein>
<feature type="signal peptide" evidence="1">
    <location>
        <begin position="1"/>
        <end position="19"/>
    </location>
</feature>
<dbReference type="InterPro" id="IPR025316">
    <property type="entry name" value="DUF4221"/>
</dbReference>
<organism evidence="2">
    <name type="scientific">Pedobacter sp. KACC 23697</name>
    <dbReference type="NCBI Taxonomy" id="3149230"/>
    <lineage>
        <taxon>Bacteria</taxon>
        <taxon>Pseudomonadati</taxon>
        <taxon>Bacteroidota</taxon>
        <taxon>Sphingobacteriia</taxon>
        <taxon>Sphingobacteriales</taxon>
        <taxon>Sphingobacteriaceae</taxon>
        <taxon>Pedobacter</taxon>
    </lineage>
</organism>
<gene>
    <name evidence="2" type="ORF">ABEG20_16140</name>
</gene>
<evidence type="ECO:0000256" key="1">
    <source>
        <dbReference type="SAM" id="SignalP"/>
    </source>
</evidence>
<proteinExistence type="predicted"/>
<dbReference type="RefSeq" id="WP_406824318.1">
    <property type="nucleotide sequence ID" value="NZ_CP157485.1"/>
</dbReference>
<evidence type="ECO:0000313" key="2">
    <source>
        <dbReference type="EMBL" id="XBO46824.1"/>
    </source>
</evidence>
<dbReference type="EMBL" id="CP157485">
    <property type="protein sequence ID" value="XBO46824.1"/>
    <property type="molecule type" value="Genomic_DNA"/>
</dbReference>